<reference evidence="2 3" key="1">
    <citation type="submission" date="2017-11" db="EMBL/GenBank/DDBJ databases">
        <title>De-novo sequencing of pomegranate (Punica granatum L.) genome.</title>
        <authorList>
            <person name="Akparov Z."/>
            <person name="Amiraslanov A."/>
            <person name="Hajiyeva S."/>
            <person name="Abbasov M."/>
            <person name="Kaur K."/>
            <person name="Hamwieh A."/>
            <person name="Solovyev V."/>
            <person name="Salamov A."/>
            <person name="Braich B."/>
            <person name="Kosarev P."/>
            <person name="Mahmoud A."/>
            <person name="Hajiyev E."/>
            <person name="Babayeva S."/>
            <person name="Izzatullayeva V."/>
            <person name="Mammadov A."/>
            <person name="Mammadov A."/>
            <person name="Sharifova S."/>
            <person name="Ojaghi J."/>
            <person name="Eynullazada K."/>
            <person name="Bayramov B."/>
            <person name="Abdulazimova A."/>
            <person name="Shahmuradov I."/>
        </authorList>
    </citation>
    <scope>NUCLEOTIDE SEQUENCE [LARGE SCALE GENOMIC DNA]</scope>
    <source>
        <strain evidence="3">cv. AG2017</strain>
        <tissue evidence="2">Leaf</tissue>
    </source>
</reference>
<organism evidence="2 3">
    <name type="scientific">Punica granatum</name>
    <name type="common">Pomegranate</name>
    <dbReference type="NCBI Taxonomy" id="22663"/>
    <lineage>
        <taxon>Eukaryota</taxon>
        <taxon>Viridiplantae</taxon>
        <taxon>Streptophyta</taxon>
        <taxon>Embryophyta</taxon>
        <taxon>Tracheophyta</taxon>
        <taxon>Spermatophyta</taxon>
        <taxon>Magnoliopsida</taxon>
        <taxon>eudicotyledons</taxon>
        <taxon>Gunneridae</taxon>
        <taxon>Pentapetalae</taxon>
        <taxon>rosids</taxon>
        <taxon>malvids</taxon>
        <taxon>Myrtales</taxon>
        <taxon>Lythraceae</taxon>
        <taxon>Punica</taxon>
    </lineage>
</organism>
<proteinExistence type="predicted"/>
<sequence length="123" mass="13141">MDSASGHSASHYGEVKTAGGLPAKVSTTLLSCGVGGLDGRPLVIARLAMERKVNVRKINVLKVKVQKAINEHASKQTESSPNPLSMSPVESPSYTDPNVDSHQGPHAHFWIARLGIVHLPWDA</sequence>
<evidence type="ECO:0000313" key="2">
    <source>
        <dbReference type="EMBL" id="PKI56812.1"/>
    </source>
</evidence>
<accession>A0A2I0JKM1</accession>
<dbReference type="AlphaFoldDB" id="A0A2I0JKM1"/>
<evidence type="ECO:0000313" key="3">
    <source>
        <dbReference type="Proteomes" id="UP000233551"/>
    </source>
</evidence>
<protein>
    <submittedName>
        <fullName evidence="2">Uncharacterized protein</fullName>
    </submittedName>
</protein>
<dbReference type="Proteomes" id="UP000233551">
    <property type="component" value="Unassembled WGS sequence"/>
</dbReference>
<feature type="compositionally biased region" description="Polar residues" evidence="1">
    <location>
        <begin position="76"/>
        <end position="101"/>
    </location>
</feature>
<evidence type="ECO:0000256" key="1">
    <source>
        <dbReference type="SAM" id="MobiDB-lite"/>
    </source>
</evidence>
<dbReference type="EMBL" id="PGOL01001567">
    <property type="protein sequence ID" value="PKI56812.1"/>
    <property type="molecule type" value="Genomic_DNA"/>
</dbReference>
<feature type="region of interest" description="Disordered" evidence="1">
    <location>
        <begin position="71"/>
        <end position="102"/>
    </location>
</feature>
<name>A0A2I0JKM1_PUNGR</name>
<comment type="caution">
    <text evidence="2">The sequence shown here is derived from an EMBL/GenBank/DDBJ whole genome shotgun (WGS) entry which is preliminary data.</text>
</comment>
<keyword evidence="3" id="KW-1185">Reference proteome</keyword>
<gene>
    <name evidence="2" type="ORF">CRG98_022770</name>
</gene>